<keyword evidence="2" id="KW-1133">Transmembrane helix</keyword>
<proteinExistence type="evidence at transcript level"/>
<reference evidence="3" key="1">
    <citation type="submission" date="2010-02" db="EMBL/GenBank/DDBJ databases">
        <authorList>
            <person name="Xie B."/>
            <person name="Huang X."/>
            <person name="Deng Y."/>
        </authorList>
    </citation>
    <scope>NUCLEOTIDE SEQUENCE</scope>
</reference>
<organism evidence="3">
    <name type="scientific">Tremella fuciformis</name>
    <dbReference type="NCBI Taxonomy" id="64657"/>
    <lineage>
        <taxon>Eukaryota</taxon>
        <taxon>Fungi</taxon>
        <taxon>Dikarya</taxon>
        <taxon>Basidiomycota</taxon>
        <taxon>Agaricomycotina</taxon>
        <taxon>Tremellomycetes</taxon>
        <taxon>Tremellales</taxon>
        <taxon>Tremellaceae</taxon>
        <taxon>Tremella</taxon>
    </lineage>
</organism>
<dbReference type="AlphaFoldDB" id="D5KXY8"/>
<sequence>MLNKTAADTSPISVESPPAYDFAPGPSVLPPAEGSSSHAQIYSVPKTSAHLFSSPPNAEDLATPPSPRVLMIETDTKANGQIILSHDRRLNDPRTLYDFLRWQALRIPPVKIHCVGAHTEIPERDEIVNDNGTQRHRKKGQMERVIDFDFFIDLSPVVKHENNIANIALATSRQHVPGLRGSHKPTYGALFAPQTRDASSNQYTSLAGATPLSIGRTTTRSENALWEAWGKWRMSKGLPVFAEMHEHSDFWDKHKDTPAGQQYQAMRDTLNEENDPEIIREANSCKALKGWCEAYCASPGMLKEFTMVKSVWGWDTDALIAAIKGAINSADYNSNDIRVTLDMSERLVIVKADNWLSRALSNAFFYAMTWLFLVYPIIWLWRRIFGEGRGHLEYSSCSVRLEDIPSTSCNFSGRVA</sequence>
<name>D5KXY8_9TREE</name>
<keyword evidence="2" id="KW-0812">Transmembrane</keyword>
<evidence type="ECO:0000256" key="2">
    <source>
        <dbReference type="SAM" id="Phobius"/>
    </source>
</evidence>
<evidence type="ECO:0000313" key="3">
    <source>
        <dbReference type="EMBL" id="ADE10033.1"/>
    </source>
</evidence>
<dbReference type="EMBL" id="GU723588">
    <property type="protein sequence ID" value="ADE10033.1"/>
    <property type="molecule type" value="mRNA"/>
</dbReference>
<keyword evidence="2" id="KW-0472">Membrane</keyword>
<accession>D5KXY8</accession>
<feature type="compositionally biased region" description="Polar residues" evidence="1">
    <location>
        <begin position="1"/>
        <end position="13"/>
    </location>
</feature>
<protein>
    <submittedName>
        <fullName evidence="3">Uncharacterized protein</fullName>
    </submittedName>
</protein>
<feature type="transmembrane region" description="Helical" evidence="2">
    <location>
        <begin position="363"/>
        <end position="381"/>
    </location>
</feature>
<feature type="region of interest" description="Disordered" evidence="1">
    <location>
        <begin position="1"/>
        <end position="39"/>
    </location>
</feature>
<evidence type="ECO:0000256" key="1">
    <source>
        <dbReference type="SAM" id="MobiDB-lite"/>
    </source>
</evidence>
<dbReference type="PANTHER" id="PTHR37848">
    <property type="entry name" value="EXPRESSED PROTEIN"/>
    <property type="match status" value="1"/>
</dbReference>
<dbReference type="PANTHER" id="PTHR37848:SF1">
    <property type="entry name" value="SUN DOMAIN-CONTAINING PROTEIN"/>
    <property type="match status" value="1"/>
</dbReference>